<evidence type="ECO:0000256" key="2">
    <source>
        <dbReference type="ARBA" id="ARBA00022980"/>
    </source>
</evidence>
<dbReference type="EMBL" id="JAKKPZ010000006">
    <property type="protein sequence ID" value="KAI1719979.1"/>
    <property type="molecule type" value="Genomic_DNA"/>
</dbReference>
<comment type="similarity">
    <text evidence="1">Belongs to the bacterial ribosomal protein bS18 family.</text>
</comment>
<reference evidence="4" key="1">
    <citation type="submission" date="2022-01" db="EMBL/GenBank/DDBJ databases">
        <title>Genome Sequence Resource for Two Populations of Ditylenchus destructor, the Migratory Endoparasitic Phytonematode.</title>
        <authorList>
            <person name="Zhang H."/>
            <person name="Lin R."/>
            <person name="Xie B."/>
        </authorList>
    </citation>
    <scope>NUCLEOTIDE SEQUENCE</scope>
    <source>
        <strain evidence="4">BazhouSP</strain>
    </source>
</reference>
<dbReference type="SUPFAM" id="SSF46911">
    <property type="entry name" value="Ribosomal protein S18"/>
    <property type="match status" value="1"/>
</dbReference>
<evidence type="ECO:0000256" key="1">
    <source>
        <dbReference type="ARBA" id="ARBA00005589"/>
    </source>
</evidence>
<dbReference type="GO" id="GO:0005763">
    <property type="term" value="C:mitochondrial small ribosomal subunit"/>
    <property type="evidence" value="ECO:0007669"/>
    <property type="project" value="TreeGrafter"/>
</dbReference>
<dbReference type="InterPro" id="IPR018275">
    <property type="entry name" value="Ribosomal_bS18_CS"/>
</dbReference>
<evidence type="ECO:0000313" key="4">
    <source>
        <dbReference type="EMBL" id="KAI1719979.1"/>
    </source>
</evidence>
<dbReference type="InterPro" id="IPR001648">
    <property type="entry name" value="Ribosomal_bS18"/>
</dbReference>
<keyword evidence="3" id="KW-0687">Ribonucleoprotein</keyword>
<sequence>MLQRFLKAPLVSAFLRQNRFYASAPVACEDDPVDLGHNPFEKDARKCVLCRHKIKLDYKNSRLLQQFVSNFSGRVYERHLSGLCEAQHQKVCRIIALSRKAGYMPILVKDPKYMRDPRLFDPMKPLKPHSYA</sequence>
<dbReference type="GO" id="GO:0003735">
    <property type="term" value="F:structural constituent of ribosome"/>
    <property type="evidence" value="ECO:0007669"/>
    <property type="project" value="InterPro"/>
</dbReference>
<dbReference type="PANTHER" id="PTHR13479">
    <property type="entry name" value="30S RIBOSOMAL PROTEIN S18"/>
    <property type="match status" value="1"/>
</dbReference>
<gene>
    <name evidence="4" type="ORF">DdX_05344</name>
</gene>
<accession>A0AAD4R6K0</accession>
<dbReference type="AlphaFoldDB" id="A0AAD4R6K0"/>
<dbReference type="GO" id="GO:0070181">
    <property type="term" value="F:small ribosomal subunit rRNA binding"/>
    <property type="evidence" value="ECO:0007669"/>
    <property type="project" value="TreeGrafter"/>
</dbReference>
<dbReference type="InterPro" id="IPR036870">
    <property type="entry name" value="Ribosomal_bS18_sf"/>
</dbReference>
<name>A0AAD4R6K0_9BILA</name>
<dbReference type="Gene3D" id="4.10.640.10">
    <property type="entry name" value="Ribosomal protein S18"/>
    <property type="match status" value="1"/>
</dbReference>
<evidence type="ECO:0000313" key="5">
    <source>
        <dbReference type="Proteomes" id="UP001201812"/>
    </source>
</evidence>
<proteinExistence type="inferred from homology"/>
<organism evidence="4 5">
    <name type="scientific">Ditylenchus destructor</name>
    <dbReference type="NCBI Taxonomy" id="166010"/>
    <lineage>
        <taxon>Eukaryota</taxon>
        <taxon>Metazoa</taxon>
        <taxon>Ecdysozoa</taxon>
        <taxon>Nematoda</taxon>
        <taxon>Chromadorea</taxon>
        <taxon>Rhabditida</taxon>
        <taxon>Tylenchina</taxon>
        <taxon>Tylenchomorpha</taxon>
        <taxon>Sphaerularioidea</taxon>
        <taxon>Anguinidae</taxon>
        <taxon>Anguininae</taxon>
        <taxon>Ditylenchus</taxon>
    </lineage>
</organism>
<evidence type="ECO:0000256" key="3">
    <source>
        <dbReference type="ARBA" id="ARBA00023274"/>
    </source>
</evidence>
<dbReference type="PANTHER" id="PTHR13479:SF40">
    <property type="entry name" value="SMALL RIBOSOMAL SUBUNIT PROTEIN BS18M"/>
    <property type="match status" value="1"/>
</dbReference>
<dbReference type="Proteomes" id="UP001201812">
    <property type="component" value="Unassembled WGS sequence"/>
</dbReference>
<comment type="caution">
    <text evidence="4">The sequence shown here is derived from an EMBL/GenBank/DDBJ whole genome shotgun (WGS) entry which is preliminary data.</text>
</comment>
<dbReference type="Pfam" id="PF01084">
    <property type="entry name" value="Ribosomal_S18"/>
    <property type="match status" value="1"/>
</dbReference>
<protein>
    <submittedName>
        <fullName evidence="4">Ribosomal protein s18 domain-containing protein</fullName>
    </submittedName>
</protein>
<dbReference type="PROSITE" id="PS00057">
    <property type="entry name" value="RIBOSOMAL_S18"/>
    <property type="match status" value="1"/>
</dbReference>
<dbReference type="GO" id="GO:0032543">
    <property type="term" value="P:mitochondrial translation"/>
    <property type="evidence" value="ECO:0007669"/>
    <property type="project" value="TreeGrafter"/>
</dbReference>
<keyword evidence="2 4" id="KW-0689">Ribosomal protein</keyword>
<keyword evidence="5" id="KW-1185">Reference proteome</keyword>